<dbReference type="Proteomes" id="UP000001565">
    <property type="component" value="Chromosome"/>
</dbReference>
<dbReference type="PRINTS" id="PR01415">
    <property type="entry name" value="ANKYRIN"/>
</dbReference>
<feature type="repeat" description="ANK" evidence="3">
    <location>
        <begin position="43"/>
        <end position="75"/>
    </location>
</feature>
<dbReference type="Pfam" id="PF12796">
    <property type="entry name" value="Ank_2"/>
    <property type="match status" value="1"/>
</dbReference>
<dbReference type="SUPFAM" id="SSF48403">
    <property type="entry name" value="Ankyrin repeat"/>
    <property type="match status" value="1"/>
</dbReference>
<dbReference type="InterPro" id="IPR002110">
    <property type="entry name" value="Ankyrin_rpt"/>
</dbReference>
<keyword evidence="2 3" id="KW-0040">ANK repeat</keyword>
<dbReference type="SMART" id="SM00248">
    <property type="entry name" value="ANK"/>
    <property type="match status" value="6"/>
</dbReference>
<dbReference type="PROSITE" id="PS50297">
    <property type="entry name" value="ANK_REP_REGION"/>
    <property type="match status" value="3"/>
</dbReference>
<dbReference type="InterPro" id="IPR036770">
    <property type="entry name" value="Ankyrin_rpt-contain_sf"/>
</dbReference>
<dbReference type="eggNOG" id="COG0666">
    <property type="taxonomic scope" value="Bacteria"/>
</dbReference>
<dbReference type="Pfam" id="PF13637">
    <property type="entry name" value="Ank_4"/>
    <property type="match status" value="1"/>
</dbReference>
<feature type="repeat" description="ANK" evidence="3">
    <location>
        <begin position="109"/>
        <end position="143"/>
    </location>
</feature>
<dbReference type="EMBL" id="AM494475">
    <property type="protein sequence ID" value="CAM80025.1"/>
    <property type="molecule type" value="Genomic_DNA"/>
</dbReference>
<dbReference type="PANTHER" id="PTHR24124">
    <property type="entry name" value="ANKYRIN REPEAT FAMILY A"/>
    <property type="match status" value="1"/>
</dbReference>
<evidence type="ECO:0000256" key="3">
    <source>
        <dbReference type="PROSITE-ProRule" id="PRU00023"/>
    </source>
</evidence>
<evidence type="ECO:0000313" key="4">
    <source>
        <dbReference type="EMBL" id="CAM80025.1"/>
    </source>
</evidence>
<dbReference type="KEGG" id="ots:OTBS_0959"/>
<dbReference type="PANTHER" id="PTHR24124:SF14">
    <property type="entry name" value="CHROMOSOME UNDETERMINED SCAFFOLD_25, WHOLE GENOME SHOTGUN SEQUENCE"/>
    <property type="match status" value="1"/>
</dbReference>
<dbReference type="HOGENOM" id="CLU_037709_0_0_5"/>
<accession>A5CDP9</accession>
<keyword evidence="1" id="KW-0677">Repeat</keyword>
<evidence type="ECO:0000256" key="2">
    <source>
        <dbReference type="ARBA" id="ARBA00023043"/>
    </source>
</evidence>
<gene>
    <name evidence="4" type="primary">ank1u6</name>
    <name evidence="4" type="ordered locus">OTBS_0959</name>
</gene>
<proteinExistence type="predicted"/>
<evidence type="ECO:0000313" key="5">
    <source>
        <dbReference type="Proteomes" id="UP000001565"/>
    </source>
</evidence>
<dbReference type="GO" id="GO:0010468">
    <property type="term" value="P:regulation of gene expression"/>
    <property type="evidence" value="ECO:0007669"/>
    <property type="project" value="TreeGrafter"/>
</dbReference>
<reference evidence="4 5" key="1">
    <citation type="journal article" date="2007" name="Proc. Natl. Acad. Sci. U.S.A.">
        <title>The Orientia tsutsugamushi genome reveals massive proliferation of conjugative type IV secretion system and host-cell interaction genes.</title>
        <authorList>
            <person name="Cho N.-H."/>
            <person name="Kim H.-R."/>
            <person name="Lee J.-H."/>
            <person name="Kim S.-Y."/>
            <person name="Kim J."/>
            <person name="Cha S."/>
            <person name="Kim S.-Y."/>
            <person name="Darby A.C."/>
            <person name="Fuxelius H.-H."/>
            <person name="Yin J."/>
            <person name="Kim J.H."/>
            <person name="Kim J."/>
            <person name="Lee S.J."/>
            <person name="Koh Y.-S."/>
            <person name="Jang W.-J."/>
            <person name="Park K.-H."/>
            <person name="Andersson S.G.E."/>
            <person name="Choi M.-S."/>
            <person name="Kim I.-S."/>
        </authorList>
    </citation>
    <scope>NUCLEOTIDE SEQUENCE [LARGE SCALE GENOMIC DNA]</scope>
    <source>
        <strain evidence="4 5">Boryong</strain>
    </source>
</reference>
<organism evidence="4 5">
    <name type="scientific">Orientia tsutsugamushi (strain Boryong)</name>
    <name type="common">Rickettsia tsutsugamushi</name>
    <dbReference type="NCBI Taxonomy" id="357244"/>
    <lineage>
        <taxon>Bacteria</taxon>
        <taxon>Pseudomonadati</taxon>
        <taxon>Pseudomonadota</taxon>
        <taxon>Alphaproteobacteria</taxon>
        <taxon>Rickettsiales</taxon>
        <taxon>Rickettsiaceae</taxon>
        <taxon>Rickettsieae</taxon>
        <taxon>Orientia</taxon>
    </lineage>
</organism>
<sequence>MPKSERRLHNDIKKAIKGKGIDIEKIQYLINKDSAIVNAKDKYGCYPLHLAAKYGKEDIANCLLDNGAEIDAKDSKGQTALHYAIKHFRIDAAKFLILRKADINAKDYEGYTPLHIAQSNWFICQEAIHLLLDSGANINEKDTQGNTILYHAIKNYNFENVYHCHIASEKKYKFSYQSYIEDLLEHNADVNDENNAGETPLRLAVNKNYAEIVEIMLKHCSTIKDDQNMPPIDSTKSRNLMTEYHDANTRYAEDCALIEKDKVVDDYSTIESSLSGRAQSNIKSDGSCNII</sequence>
<evidence type="ECO:0000256" key="1">
    <source>
        <dbReference type="ARBA" id="ARBA00022737"/>
    </source>
</evidence>
<feature type="repeat" description="ANK" evidence="3">
    <location>
        <begin position="76"/>
        <end position="108"/>
    </location>
</feature>
<dbReference type="Pfam" id="PF13857">
    <property type="entry name" value="Ank_5"/>
    <property type="match status" value="1"/>
</dbReference>
<dbReference type="PROSITE" id="PS50088">
    <property type="entry name" value="ANK_REPEAT"/>
    <property type="match status" value="4"/>
</dbReference>
<name>A5CDP9_ORITB</name>
<dbReference type="Gene3D" id="1.25.40.20">
    <property type="entry name" value="Ankyrin repeat-containing domain"/>
    <property type="match status" value="2"/>
</dbReference>
<protein>
    <submittedName>
        <fullName evidence="4">Ankyrin repeat protein with 5 ankyrin repeats</fullName>
    </submittedName>
</protein>
<dbReference type="RefSeq" id="WP_011944722.1">
    <property type="nucleotide sequence ID" value="NC_009488.1"/>
</dbReference>
<dbReference type="AlphaFoldDB" id="A5CDP9"/>
<feature type="repeat" description="ANK" evidence="3">
    <location>
        <begin position="196"/>
        <end position="228"/>
    </location>
</feature>